<evidence type="ECO:0000256" key="1">
    <source>
        <dbReference type="ARBA" id="ARBA00008857"/>
    </source>
</evidence>
<dbReference type="PANTHER" id="PTHR30349">
    <property type="entry name" value="PHAGE INTEGRASE-RELATED"/>
    <property type="match status" value="1"/>
</dbReference>
<dbReference type="GO" id="GO:0015074">
    <property type="term" value="P:DNA integration"/>
    <property type="evidence" value="ECO:0007669"/>
    <property type="project" value="UniProtKB-KW"/>
</dbReference>
<evidence type="ECO:0000256" key="2">
    <source>
        <dbReference type="ARBA" id="ARBA00022908"/>
    </source>
</evidence>
<gene>
    <name evidence="6" type="ORF">IEC33019_0639</name>
</gene>
<proteinExistence type="inferred from homology"/>
<dbReference type="AlphaFoldDB" id="A0A1B2F240"/>
<comment type="similarity">
    <text evidence="1">Belongs to the 'phage' integrase family.</text>
</comment>
<keyword evidence="3" id="KW-0238">DNA-binding</keyword>
<dbReference type="PROSITE" id="PS51898">
    <property type="entry name" value="TYR_RECOMBINASE"/>
    <property type="match status" value="1"/>
</dbReference>
<dbReference type="PANTHER" id="PTHR30349:SF41">
    <property type="entry name" value="INTEGRASE_RECOMBINASE PROTEIN MJ0367-RELATED"/>
    <property type="match status" value="1"/>
</dbReference>
<name>A0A1B2F240_PSEPU</name>
<evidence type="ECO:0000313" key="6">
    <source>
        <dbReference type="EMBL" id="ANY86223.1"/>
    </source>
</evidence>
<dbReference type="InterPro" id="IPR011010">
    <property type="entry name" value="DNA_brk_join_enz"/>
</dbReference>
<sequence>MKLAGEPLRYTTLPNLKLFNYHVTDKVYTKDGSNLPFMTWPDGTACTPANLYMLKLRDTNNGRGGLLSRHGRKGGTIGEYAGKISQLIRFCYNIKKTFLELNDSDFTRFMSEIRMQRFKDNIRQHQKNSDTTNKTGQQCLRFLQFLGVLSNQPNFVAPLGIINVTFRWSTRTGRNGQIYKTESIHHHSFSIGGDSGDTRNPISDGSIQSLRSAVDAANNSQFLKSRRHLHMSFLEYIGPRRGELADLTISAINEAYYMKEPMLTLTTLKKGVRATRKIPVSRMLLQEARTHIKYLRSDIIAKFTKSGRADHDLLFISEITGKPLADTTITNEINVLAKAAHMSEQTCAHMFRHAFCTNLFVILFERHKFRSDKHFEIRLLSDEAFLGTVRQYTAHSDLETLRRYIKSAYARINKIPETVSVVQLAMLQQEFESHLLRLLTELDNGLDPREFSASARELIIHKNKDVTSAMVRVETTMDDAELTPPDDIDGESRE</sequence>
<evidence type="ECO:0000259" key="5">
    <source>
        <dbReference type="PROSITE" id="PS51898"/>
    </source>
</evidence>
<feature type="domain" description="Tyr recombinase" evidence="5">
    <location>
        <begin position="197"/>
        <end position="406"/>
    </location>
</feature>
<organism evidence="6">
    <name type="scientific">Pseudomonas putida</name>
    <name type="common">Arthrobacter siderocapsulatus</name>
    <dbReference type="NCBI Taxonomy" id="303"/>
    <lineage>
        <taxon>Bacteria</taxon>
        <taxon>Pseudomonadati</taxon>
        <taxon>Pseudomonadota</taxon>
        <taxon>Gammaproteobacteria</taxon>
        <taxon>Pseudomonadales</taxon>
        <taxon>Pseudomonadaceae</taxon>
        <taxon>Pseudomonas</taxon>
    </lineage>
</organism>
<dbReference type="SUPFAM" id="SSF56349">
    <property type="entry name" value="DNA breaking-rejoining enzymes"/>
    <property type="match status" value="1"/>
</dbReference>
<protein>
    <submittedName>
        <fullName evidence="6">Site-specific tyrosine recombinase XerC</fullName>
    </submittedName>
</protein>
<evidence type="ECO:0000256" key="3">
    <source>
        <dbReference type="ARBA" id="ARBA00023125"/>
    </source>
</evidence>
<dbReference type="EMBL" id="CP016634">
    <property type="protein sequence ID" value="ANY86223.1"/>
    <property type="molecule type" value="Genomic_DNA"/>
</dbReference>
<dbReference type="Gene3D" id="1.10.443.10">
    <property type="entry name" value="Intergrase catalytic core"/>
    <property type="match status" value="1"/>
</dbReference>
<dbReference type="InterPro" id="IPR002104">
    <property type="entry name" value="Integrase_catalytic"/>
</dbReference>
<accession>A0A1B2F240</accession>
<evidence type="ECO:0000256" key="4">
    <source>
        <dbReference type="ARBA" id="ARBA00023172"/>
    </source>
</evidence>
<dbReference type="CDD" id="cd00397">
    <property type="entry name" value="DNA_BRE_C"/>
    <property type="match status" value="1"/>
</dbReference>
<dbReference type="GO" id="GO:0003677">
    <property type="term" value="F:DNA binding"/>
    <property type="evidence" value="ECO:0007669"/>
    <property type="project" value="UniProtKB-KW"/>
</dbReference>
<keyword evidence="2" id="KW-0229">DNA integration</keyword>
<dbReference type="Pfam" id="PF00589">
    <property type="entry name" value="Phage_integrase"/>
    <property type="match status" value="1"/>
</dbReference>
<dbReference type="InterPro" id="IPR013762">
    <property type="entry name" value="Integrase-like_cat_sf"/>
</dbReference>
<dbReference type="RefSeq" id="WP_099593063.1">
    <property type="nucleotide sequence ID" value="NZ_CP016634.1"/>
</dbReference>
<keyword evidence="4" id="KW-0233">DNA recombination</keyword>
<reference evidence="6" key="1">
    <citation type="submission" date="2016-07" db="EMBL/GenBank/DDBJ databases">
        <title>New class B carbapenemase carried by novel plasmid in Pseudomonas putida enviromental strain in eastern Amazonia.</title>
        <authorList>
            <person name="Souza C.O."/>
            <person name="Lima K.V."/>
            <person name="Brasiliense D.M."/>
            <person name="Perez-Chaparro P.J."/>
            <person name="Mamizuka E.M."/>
            <person name="Lima M.O."/>
            <person name="Lima L.N."/>
            <person name="McCulloch J.A."/>
        </authorList>
    </citation>
    <scope>NUCLEOTIDE SEQUENCE [LARGE SCALE GENOMIC DNA]</scope>
    <source>
        <strain evidence="6">IEC33019</strain>
    </source>
</reference>
<dbReference type="GO" id="GO:0006310">
    <property type="term" value="P:DNA recombination"/>
    <property type="evidence" value="ECO:0007669"/>
    <property type="project" value="UniProtKB-KW"/>
</dbReference>
<dbReference type="InterPro" id="IPR050090">
    <property type="entry name" value="Tyrosine_recombinase_XerCD"/>
</dbReference>